<reference evidence="1 2" key="1">
    <citation type="submission" date="2021-06" db="EMBL/GenBank/DDBJ databases">
        <title>Caerostris extrusa draft genome.</title>
        <authorList>
            <person name="Kono N."/>
            <person name="Arakawa K."/>
        </authorList>
    </citation>
    <scope>NUCLEOTIDE SEQUENCE [LARGE SCALE GENOMIC DNA]</scope>
</reference>
<sequence length="140" mass="16020">MEIYAFKFLNIVSQTGTLADKKYNKAVDLRVLSLDSKGGVRYESFKCYNVVLFVPYFGITKKSNHDLQEIIILTSSDTRIFLLETKIFFERAFPFTPNNMSSHSPDMRTQSMHIDEQQLPKELSFPPSAAKIFDVGPLSK</sequence>
<gene>
    <name evidence="1" type="ORF">CEXT_735901</name>
</gene>
<evidence type="ECO:0000313" key="1">
    <source>
        <dbReference type="EMBL" id="GIZ00606.1"/>
    </source>
</evidence>
<accession>A0AAV4Y3T0</accession>
<evidence type="ECO:0000313" key="2">
    <source>
        <dbReference type="Proteomes" id="UP001054945"/>
    </source>
</evidence>
<proteinExistence type="predicted"/>
<dbReference type="AlphaFoldDB" id="A0AAV4Y3T0"/>
<name>A0AAV4Y3T0_CAEEX</name>
<dbReference type="EMBL" id="BPLR01018566">
    <property type="protein sequence ID" value="GIZ00606.1"/>
    <property type="molecule type" value="Genomic_DNA"/>
</dbReference>
<keyword evidence="2" id="KW-1185">Reference proteome</keyword>
<protein>
    <submittedName>
        <fullName evidence="1">Uncharacterized protein</fullName>
    </submittedName>
</protein>
<dbReference type="Proteomes" id="UP001054945">
    <property type="component" value="Unassembled WGS sequence"/>
</dbReference>
<comment type="caution">
    <text evidence="1">The sequence shown here is derived from an EMBL/GenBank/DDBJ whole genome shotgun (WGS) entry which is preliminary data.</text>
</comment>
<organism evidence="1 2">
    <name type="scientific">Caerostris extrusa</name>
    <name type="common">Bark spider</name>
    <name type="synonym">Caerostris bankana</name>
    <dbReference type="NCBI Taxonomy" id="172846"/>
    <lineage>
        <taxon>Eukaryota</taxon>
        <taxon>Metazoa</taxon>
        <taxon>Ecdysozoa</taxon>
        <taxon>Arthropoda</taxon>
        <taxon>Chelicerata</taxon>
        <taxon>Arachnida</taxon>
        <taxon>Araneae</taxon>
        <taxon>Araneomorphae</taxon>
        <taxon>Entelegynae</taxon>
        <taxon>Araneoidea</taxon>
        <taxon>Araneidae</taxon>
        <taxon>Caerostris</taxon>
    </lineage>
</organism>